<dbReference type="RefSeq" id="WP_075937111.1">
    <property type="nucleotide sequence ID" value="NZ_BDJH01000002.1"/>
</dbReference>
<dbReference type="Proteomes" id="UP000270581">
    <property type="component" value="Unassembled WGS sequence"/>
</dbReference>
<dbReference type="SUPFAM" id="SSF142433">
    <property type="entry name" value="CinA-like"/>
    <property type="match status" value="1"/>
</dbReference>
<dbReference type="NCBIfam" id="TIGR00199">
    <property type="entry name" value="PncC_domain"/>
    <property type="match status" value="1"/>
</dbReference>
<reference evidence="2 3" key="1">
    <citation type="submission" date="2018-11" db="EMBL/GenBank/DDBJ databases">
        <title>Genome sequences of Natronomonas sp. CBA1133.</title>
        <authorList>
            <person name="Roh S.W."/>
            <person name="Cha I.-T."/>
        </authorList>
    </citation>
    <scope>NUCLEOTIDE SEQUENCE [LARGE SCALE GENOMIC DNA]</scope>
    <source>
        <strain evidence="2 3">CBA1133</strain>
    </source>
</reference>
<dbReference type="Pfam" id="PF02464">
    <property type="entry name" value="CinA"/>
    <property type="match status" value="1"/>
</dbReference>
<comment type="caution">
    <text evidence="2">The sequence shown here is derived from an EMBL/GenBank/DDBJ whole genome shotgun (WGS) entry which is preliminary data.</text>
</comment>
<dbReference type="InterPro" id="IPR008136">
    <property type="entry name" value="CinA_C"/>
</dbReference>
<feature type="domain" description="CinA C-terminal" evidence="1">
    <location>
        <begin position="10"/>
        <end position="166"/>
    </location>
</feature>
<sequence>MREFAAEPPIEERIAEPLRATDATVATAESCTGGLIGSYLTDVPGSSDYFDRTLATYSYDSKMDLVGVPRETLDEHGAVSEPVARQMARGVRDTAGTTWGVSTTGIAGPDGGSDEKPVGTVFIGVAYRGEWGTQDSFARVRRHEFDGTRLEVKEQIARQALEDLLTAVEGKRGQ</sequence>
<accession>A0AAJ4UWF2</accession>
<organism evidence="2 3">
    <name type="scientific">Halosegnis longus</name>
    <dbReference type="NCBI Taxonomy" id="2216012"/>
    <lineage>
        <taxon>Archaea</taxon>
        <taxon>Methanobacteriati</taxon>
        <taxon>Methanobacteriota</taxon>
        <taxon>Stenosarchaea group</taxon>
        <taxon>Halobacteria</taxon>
        <taxon>Halobacteriales</taxon>
        <taxon>Natronomonadaceae</taxon>
        <taxon>Halosegnis</taxon>
    </lineage>
</organism>
<keyword evidence="3" id="KW-1185">Reference proteome</keyword>
<evidence type="ECO:0000313" key="2">
    <source>
        <dbReference type="EMBL" id="RNJ27052.1"/>
    </source>
</evidence>
<name>A0AAJ4UWF2_9EURY</name>
<evidence type="ECO:0000259" key="1">
    <source>
        <dbReference type="Pfam" id="PF02464"/>
    </source>
</evidence>
<dbReference type="EMBL" id="RJJC01000001">
    <property type="protein sequence ID" value="RNJ27052.1"/>
    <property type="molecule type" value="Genomic_DNA"/>
</dbReference>
<protein>
    <submittedName>
        <fullName evidence="2">CinA family protein</fullName>
    </submittedName>
</protein>
<dbReference type="Gene3D" id="3.90.950.20">
    <property type="entry name" value="CinA-like"/>
    <property type="match status" value="1"/>
</dbReference>
<proteinExistence type="predicted"/>
<dbReference type="AlphaFoldDB" id="A0AAJ4UWF2"/>
<evidence type="ECO:0000313" key="3">
    <source>
        <dbReference type="Proteomes" id="UP000270581"/>
    </source>
</evidence>
<dbReference type="InterPro" id="IPR036653">
    <property type="entry name" value="CinA-like_C"/>
</dbReference>
<gene>
    <name evidence="2" type="ORF">Nmn1133_10420</name>
</gene>